<sequence>MATQSMGGLVNMGMTCYANSVFQAIRHCAKIPWIFEEGRYNTLFHKDISSKRNKQQILTATFANVIQLLQKCNMGQVVRPADFWLKFGPCVEDTIFEQLQMRMCHDAHEFYICLLDILHEALSQETDMRITRPDPKTEVERRQIRALDTWRIQFTKQYSPLVDLFYGLQHIVVKCKGCGNCSHRWETFTSLKATIPQVSSEPPTLFDMLKEEYKPETITDYDCTACRPARQEAEQTTYIWRMPYYMTFLVKRFTPMGQRINTPIAALPKQGEEPISFNDFFSDESPEKMGNNKYRLHSIVDHHGSAGGGHYVAQCRSVADPTKWNLYDDNSVHDIKAPMFGPQTYMLWFEKTNAA</sequence>
<organism evidence="2">
    <name type="scientific">viral metagenome</name>
    <dbReference type="NCBI Taxonomy" id="1070528"/>
    <lineage>
        <taxon>unclassified sequences</taxon>
        <taxon>metagenomes</taxon>
        <taxon>organismal metagenomes</taxon>
    </lineage>
</organism>
<feature type="domain" description="USP" evidence="1">
    <location>
        <begin position="7"/>
        <end position="352"/>
    </location>
</feature>
<dbReference type="InterPro" id="IPR050185">
    <property type="entry name" value="Ub_carboxyl-term_hydrolase"/>
</dbReference>
<dbReference type="PROSITE" id="PS50235">
    <property type="entry name" value="USP_3"/>
    <property type="match status" value="1"/>
</dbReference>
<dbReference type="GO" id="GO:0016579">
    <property type="term" value="P:protein deubiquitination"/>
    <property type="evidence" value="ECO:0007669"/>
    <property type="project" value="InterPro"/>
</dbReference>
<evidence type="ECO:0000259" key="1">
    <source>
        <dbReference type="PROSITE" id="PS50235"/>
    </source>
</evidence>
<dbReference type="InterPro" id="IPR028889">
    <property type="entry name" value="USP"/>
</dbReference>
<reference evidence="2" key="1">
    <citation type="journal article" date="2020" name="Nature">
        <title>Giant virus diversity and host interactions through global metagenomics.</title>
        <authorList>
            <person name="Schulz F."/>
            <person name="Roux S."/>
            <person name="Paez-Espino D."/>
            <person name="Jungbluth S."/>
            <person name="Walsh D.A."/>
            <person name="Denef V.J."/>
            <person name="McMahon K.D."/>
            <person name="Konstantinidis K.T."/>
            <person name="Eloe-Fadrosh E.A."/>
            <person name="Kyrpides N.C."/>
            <person name="Woyke T."/>
        </authorList>
    </citation>
    <scope>NUCLEOTIDE SEQUENCE</scope>
    <source>
        <strain evidence="2">GVMAG-S-1101164-105</strain>
    </source>
</reference>
<dbReference type="PROSITE" id="PS00972">
    <property type="entry name" value="USP_1"/>
    <property type="match status" value="1"/>
</dbReference>
<evidence type="ECO:0000313" key="2">
    <source>
        <dbReference type="EMBL" id="QHU09435.1"/>
    </source>
</evidence>
<dbReference type="AlphaFoldDB" id="A0A6C0JUL1"/>
<dbReference type="InterPro" id="IPR001394">
    <property type="entry name" value="Peptidase_C19_UCH"/>
</dbReference>
<dbReference type="Pfam" id="PF00443">
    <property type="entry name" value="UCH"/>
    <property type="match status" value="1"/>
</dbReference>
<dbReference type="InterPro" id="IPR038765">
    <property type="entry name" value="Papain-like_cys_pep_sf"/>
</dbReference>
<proteinExistence type="predicted"/>
<accession>A0A6C0JUL1</accession>
<dbReference type="GO" id="GO:0004843">
    <property type="term" value="F:cysteine-type deubiquitinase activity"/>
    <property type="evidence" value="ECO:0007669"/>
    <property type="project" value="InterPro"/>
</dbReference>
<dbReference type="PROSITE" id="PS00973">
    <property type="entry name" value="USP_2"/>
    <property type="match status" value="1"/>
</dbReference>
<dbReference type="PANTHER" id="PTHR21646">
    <property type="entry name" value="UBIQUITIN CARBOXYL-TERMINAL HYDROLASE"/>
    <property type="match status" value="1"/>
</dbReference>
<dbReference type="CDD" id="cd02257">
    <property type="entry name" value="Peptidase_C19"/>
    <property type="match status" value="1"/>
</dbReference>
<dbReference type="EMBL" id="MN740737">
    <property type="protein sequence ID" value="QHU09435.1"/>
    <property type="molecule type" value="Genomic_DNA"/>
</dbReference>
<protein>
    <recommendedName>
        <fullName evidence="1">USP domain-containing protein</fullName>
    </recommendedName>
</protein>
<dbReference type="SUPFAM" id="SSF54001">
    <property type="entry name" value="Cysteine proteinases"/>
    <property type="match status" value="1"/>
</dbReference>
<dbReference type="InterPro" id="IPR018200">
    <property type="entry name" value="USP_CS"/>
</dbReference>
<dbReference type="Gene3D" id="3.90.70.10">
    <property type="entry name" value="Cysteine proteinases"/>
    <property type="match status" value="1"/>
</dbReference>
<name>A0A6C0JUL1_9ZZZZ</name>